<dbReference type="AlphaFoldDB" id="A0A6A7BSQ0"/>
<gene>
    <name evidence="2" type="ORF">K470DRAFT_260068</name>
</gene>
<organism evidence="2 3">
    <name type="scientific">Piedraia hortae CBS 480.64</name>
    <dbReference type="NCBI Taxonomy" id="1314780"/>
    <lineage>
        <taxon>Eukaryota</taxon>
        <taxon>Fungi</taxon>
        <taxon>Dikarya</taxon>
        <taxon>Ascomycota</taxon>
        <taxon>Pezizomycotina</taxon>
        <taxon>Dothideomycetes</taxon>
        <taxon>Dothideomycetidae</taxon>
        <taxon>Capnodiales</taxon>
        <taxon>Piedraiaceae</taxon>
        <taxon>Piedraia</taxon>
    </lineage>
</organism>
<keyword evidence="3" id="KW-1185">Reference proteome</keyword>
<evidence type="ECO:0000313" key="3">
    <source>
        <dbReference type="Proteomes" id="UP000799421"/>
    </source>
</evidence>
<proteinExistence type="predicted"/>
<evidence type="ECO:0000256" key="1">
    <source>
        <dbReference type="SAM" id="MobiDB-lite"/>
    </source>
</evidence>
<feature type="region of interest" description="Disordered" evidence="1">
    <location>
        <begin position="37"/>
        <end position="73"/>
    </location>
</feature>
<reference evidence="2" key="1">
    <citation type="journal article" date="2020" name="Stud. Mycol.">
        <title>101 Dothideomycetes genomes: a test case for predicting lifestyles and emergence of pathogens.</title>
        <authorList>
            <person name="Haridas S."/>
            <person name="Albert R."/>
            <person name="Binder M."/>
            <person name="Bloem J."/>
            <person name="Labutti K."/>
            <person name="Salamov A."/>
            <person name="Andreopoulos B."/>
            <person name="Baker S."/>
            <person name="Barry K."/>
            <person name="Bills G."/>
            <person name="Bluhm B."/>
            <person name="Cannon C."/>
            <person name="Castanera R."/>
            <person name="Culley D."/>
            <person name="Daum C."/>
            <person name="Ezra D."/>
            <person name="Gonzalez J."/>
            <person name="Henrissat B."/>
            <person name="Kuo A."/>
            <person name="Liang C."/>
            <person name="Lipzen A."/>
            <person name="Lutzoni F."/>
            <person name="Magnuson J."/>
            <person name="Mondo S."/>
            <person name="Nolan M."/>
            <person name="Ohm R."/>
            <person name="Pangilinan J."/>
            <person name="Park H.-J."/>
            <person name="Ramirez L."/>
            <person name="Alfaro M."/>
            <person name="Sun H."/>
            <person name="Tritt A."/>
            <person name="Yoshinaga Y."/>
            <person name="Zwiers L.-H."/>
            <person name="Turgeon B."/>
            <person name="Goodwin S."/>
            <person name="Spatafora J."/>
            <person name="Crous P."/>
            <person name="Grigoriev I."/>
        </authorList>
    </citation>
    <scope>NUCLEOTIDE SEQUENCE</scope>
    <source>
        <strain evidence="2">CBS 480.64</strain>
    </source>
</reference>
<evidence type="ECO:0000313" key="2">
    <source>
        <dbReference type="EMBL" id="KAF2858234.1"/>
    </source>
</evidence>
<feature type="non-terminal residue" evidence="2">
    <location>
        <position position="1"/>
    </location>
</feature>
<dbReference type="EMBL" id="MU006015">
    <property type="protein sequence ID" value="KAF2858234.1"/>
    <property type="molecule type" value="Genomic_DNA"/>
</dbReference>
<feature type="compositionally biased region" description="Polar residues" evidence="1">
    <location>
        <begin position="37"/>
        <end position="57"/>
    </location>
</feature>
<dbReference type="Proteomes" id="UP000799421">
    <property type="component" value="Unassembled WGS sequence"/>
</dbReference>
<accession>A0A6A7BSQ0</accession>
<protein>
    <submittedName>
        <fullName evidence="2">Uncharacterized protein</fullName>
    </submittedName>
</protein>
<sequence>VAYSSSLSGLSGDWAEMCASPDWSRRQVPGHVTSPFVTTSDSWSRDVTTPDSCSRDGTPTRAAIIGRMGGRPA</sequence>
<name>A0A6A7BSQ0_9PEZI</name>